<protein>
    <submittedName>
        <fullName evidence="2">HET-domain-containing protein</fullName>
    </submittedName>
</protein>
<dbReference type="PANTHER" id="PTHR33112:SF16">
    <property type="entry name" value="HETEROKARYON INCOMPATIBILITY DOMAIN-CONTAINING PROTEIN"/>
    <property type="match status" value="1"/>
</dbReference>
<reference evidence="2" key="1">
    <citation type="journal article" date="2020" name="Stud. Mycol.">
        <title>101 Dothideomycetes genomes: a test case for predicting lifestyles and emergence of pathogens.</title>
        <authorList>
            <person name="Haridas S."/>
            <person name="Albert R."/>
            <person name="Binder M."/>
            <person name="Bloem J."/>
            <person name="Labutti K."/>
            <person name="Salamov A."/>
            <person name="Andreopoulos B."/>
            <person name="Baker S."/>
            <person name="Barry K."/>
            <person name="Bills G."/>
            <person name="Bluhm B."/>
            <person name="Cannon C."/>
            <person name="Castanera R."/>
            <person name="Culley D."/>
            <person name="Daum C."/>
            <person name="Ezra D."/>
            <person name="Gonzalez J."/>
            <person name="Henrissat B."/>
            <person name="Kuo A."/>
            <person name="Liang C."/>
            <person name="Lipzen A."/>
            <person name="Lutzoni F."/>
            <person name="Magnuson J."/>
            <person name="Mondo S."/>
            <person name="Nolan M."/>
            <person name="Ohm R."/>
            <person name="Pangilinan J."/>
            <person name="Park H.-J."/>
            <person name="Ramirez L."/>
            <person name="Alfaro M."/>
            <person name="Sun H."/>
            <person name="Tritt A."/>
            <person name="Yoshinaga Y."/>
            <person name="Zwiers L.-H."/>
            <person name="Turgeon B."/>
            <person name="Goodwin S."/>
            <person name="Spatafora J."/>
            <person name="Crous P."/>
            <person name="Grigoriev I."/>
        </authorList>
    </citation>
    <scope>NUCLEOTIDE SEQUENCE</scope>
    <source>
        <strain evidence="2">CBS 110217</strain>
    </source>
</reference>
<gene>
    <name evidence="2" type="ORF">EK21DRAFT_51217</name>
</gene>
<feature type="domain" description="Heterokaryon incompatibility" evidence="1">
    <location>
        <begin position="53"/>
        <end position="204"/>
    </location>
</feature>
<dbReference type="Proteomes" id="UP000799777">
    <property type="component" value="Unassembled WGS sequence"/>
</dbReference>
<evidence type="ECO:0000259" key="1">
    <source>
        <dbReference type="Pfam" id="PF06985"/>
    </source>
</evidence>
<organism evidence="2 3">
    <name type="scientific">Setomelanomma holmii</name>
    <dbReference type="NCBI Taxonomy" id="210430"/>
    <lineage>
        <taxon>Eukaryota</taxon>
        <taxon>Fungi</taxon>
        <taxon>Dikarya</taxon>
        <taxon>Ascomycota</taxon>
        <taxon>Pezizomycotina</taxon>
        <taxon>Dothideomycetes</taxon>
        <taxon>Pleosporomycetidae</taxon>
        <taxon>Pleosporales</taxon>
        <taxon>Pleosporineae</taxon>
        <taxon>Phaeosphaeriaceae</taxon>
        <taxon>Setomelanomma</taxon>
    </lineage>
</organism>
<dbReference type="AlphaFoldDB" id="A0A9P4LJG1"/>
<sequence>LRTCLADHTNCRPVATSSDRPFVPTRLLDVSDGNIRLIETRHEMSEDHHAHKFVALSHCWGLIPIIRTLKANYASHRESIAPEILSKTFRDAVYTTRKLGYRYIWIDSLCIIQDDDADWSKEAATMCDVYQCAVLTLAASHAPGGDVGCFASRDGLLQLPFLVEVPGPFPEASPTRIMFTSYGRVNASGGGDPVLFSRAWVLQEQLLSPRLLMYDETQIRWECLTMHGSEGSPKSGVTRHDTYHKSIRTGIMDNEEFFNCPRTATEEEQGYSFWDRTKHQYWCDLVMDYTHRGMTKSKDRLVALAGVAQALSQHTKNEYRAGLWSKQFATGLLWGIHHSAIWQSMRKSDSRINDKVRHEQNVAPSWSWASV</sequence>
<keyword evidence="3" id="KW-1185">Reference proteome</keyword>
<dbReference type="Pfam" id="PF06985">
    <property type="entry name" value="HET"/>
    <property type="match status" value="1"/>
</dbReference>
<accession>A0A9P4LJG1</accession>
<dbReference type="PANTHER" id="PTHR33112">
    <property type="entry name" value="DOMAIN PROTEIN, PUTATIVE-RELATED"/>
    <property type="match status" value="1"/>
</dbReference>
<evidence type="ECO:0000313" key="2">
    <source>
        <dbReference type="EMBL" id="KAF2026567.1"/>
    </source>
</evidence>
<feature type="non-terminal residue" evidence="2">
    <location>
        <position position="1"/>
    </location>
</feature>
<feature type="non-terminal residue" evidence="2">
    <location>
        <position position="371"/>
    </location>
</feature>
<dbReference type="EMBL" id="ML978241">
    <property type="protein sequence ID" value="KAF2026567.1"/>
    <property type="molecule type" value="Genomic_DNA"/>
</dbReference>
<comment type="caution">
    <text evidence="2">The sequence shown here is derived from an EMBL/GenBank/DDBJ whole genome shotgun (WGS) entry which is preliminary data.</text>
</comment>
<dbReference type="InterPro" id="IPR010730">
    <property type="entry name" value="HET"/>
</dbReference>
<evidence type="ECO:0000313" key="3">
    <source>
        <dbReference type="Proteomes" id="UP000799777"/>
    </source>
</evidence>
<proteinExistence type="predicted"/>
<dbReference type="OrthoDB" id="5125733at2759"/>
<name>A0A9P4LJG1_9PLEO</name>